<feature type="compositionally biased region" description="Basic and acidic residues" evidence="12">
    <location>
        <begin position="26"/>
        <end position="38"/>
    </location>
</feature>
<keyword evidence="8" id="KW-0234">DNA repair</keyword>
<evidence type="ECO:0000256" key="3">
    <source>
        <dbReference type="ARBA" id="ARBA00022499"/>
    </source>
</evidence>
<keyword evidence="5" id="KW-0227">DNA damage</keyword>
<dbReference type="InterPro" id="IPR036390">
    <property type="entry name" value="WH_DNA-bd_sf"/>
</dbReference>
<comment type="similarity">
    <text evidence="2 10 11">Belongs to the cullin family.</text>
</comment>
<keyword evidence="14" id="KW-1185">Reference proteome</keyword>
<dbReference type="SUPFAM" id="SSF74788">
    <property type="entry name" value="Cullin repeat-like"/>
    <property type="match status" value="1"/>
</dbReference>
<dbReference type="FunFam" id="1.10.10.10:FF:000050">
    <property type="entry name" value="Cullin 4B"/>
    <property type="match status" value="1"/>
</dbReference>
<evidence type="ECO:0000256" key="12">
    <source>
        <dbReference type="SAM" id="MobiDB-lite"/>
    </source>
</evidence>
<dbReference type="InterPro" id="IPR036317">
    <property type="entry name" value="Cullin_homology_sf"/>
</dbReference>
<accession>A0AAF3EL19</accession>
<dbReference type="SMART" id="SM00884">
    <property type="entry name" value="Cullin_Nedd8"/>
    <property type="match status" value="1"/>
</dbReference>
<reference evidence="15" key="1">
    <citation type="submission" date="2024-02" db="UniProtKB">
        <authorList>
            <consortium name="WormBaseParasite"/>
        </authorList>
    </citation>
    <scope>IDENTIFICATION</scope>
</reference>
<dbReference type="InterPro" id="IPR036388">
    <property type="entry name" value="WH-like_DNA-bd_sf"/>
</dbReference>
<keyword evidence="3" id="KW-1017">Isopeptide bond</keyword>
<dbReference type="PANTHER" id="PTHR11932">
    <property type="entry name" value="CULLIN"/>
    <property type="match status" value="1"/>
</dbReference>
<dbReference type="PROSITE" id="PS01256">
    <property type="entry name" value="CULLIN_1"/>
    <property type="match status" value="1"/>
</dbReference>
<evidence type="ECO:0000256" key="1">
    <source>
        <dbReference type="ARBA" id="ARBA00004906"/>
    </source>
</evidence>
<dbReference type="InterPro" id="IPR001373">
    <property type="entry name" value="Cullin_N"/>
</dbReference>
<dbReference type="InterPro" id="IPR045093">
    <property type="entry name" value="Cullin"/>
</dbReference>
<dbReference type="Gene3D" id="3.30.230.130">
    <property type="entry name" value="Cullin, Chain C, Domain 2"/>
    <property type="match status" value="1"/>
</dbReference>
<dbReference type="Pfam" id="PF00888">
    <property type="entry name" value="Cullin"/>
    <property type="match status" value="1"/>
</dbReference>
<dbReference type="InterPro" id="IPR019559">
    <property type="entry name" value="Cullin_neddylation_domain"/>
</dbReference>
<dbReference type="GO" id="GO:0031625">
    <property type="term" value="F:ubiquitin protein ligase binding"/>
    <property type="evidence" value="ECO:0007669"/>
    <property type="project" value="InterPro"/>
</dbReference>
<comment type="pathway">
    <text evidence="1">Protein modification; protein ubiquitination.</text>
</comment>
<feature type="domain" description="Cullin family profile" evidence="13">
    <location>
        <begin position="425"/>
        <end position="653"/>
    </location>
</feature>
<evidence type="ECO:0000256" key="5">
    <source>
        <dbReference type="ARBA" id="ARBA00022763"/>
    </source>
</evidence>
<dbReference type="FunFam" id="1.20.1310.10:FF:000001">
    <property type="entry name" value="Cullin 3"/>
    <property type="match status" value="1"/>
</dbReference>
<protein>
    <recommendedName>
        <fullName evidence="9">Cullin-4</fullName>
    </recommendedName>
</protein>
<organism evidence="14 15">
    <name type="scientific">Mesorhabditis belari</name>
    <dbReference type="NCBI Taxonomy" id="2138241"/>
    <lineage>
        <taxon>Eukaryota</taxon>
        <taxon>Metazoa</taxon>
        <taxon>Ecdysozoa</taxon>
        <taxon>Nematoda</taxon>
        <taxon>Chromadorea</taxon>
        <taxon>Rhabditida</taxon>
        <taxon>Rhabditina</taxon>
        <taxon>Rhabditomorpha</taxon>
        <taxon>Rhabditoidea</taxon>
        <taxon>Rhabditidae</taxon>
        <taxon>Mesorhabditinae</taxon>
        <taxon>Mesorhabditis</taxon>
    </lineage>
</organism>
<evidence type="ECO:0000313" key="15">
    <source>
        <dbReference type="WBParaSite" id="MBELARI_LOCUS14702.2"/>
    </source>
</evidence>
<dbReference type="SUPFAM" id="SSF75632">
    <property type="entry name" value="Cullin homology domain"/>
    <property type="match status" value="1"/>
</dbReference>
<dbReference type="FunFam" id="3.30.230.130:FF:000001">
    <property type="entry name" value="Cullin 4A"/>
    <property type="match status" value="1"/>
</dbReference>
<dbReference type="Gene3D" id="1.10.10.10">
    <property type="entry name" value="Winged helix-like DNA-binding domain superfamily/Winged helix DNA-binding domain"/>
    <property type="match status" value="1"/>
</dbReference>
<dbReference type="SMART" id="SM00182">
    <property type="entry name" value="CULLIN"/>
    <property type="match status" value="1"/>
</dbReference>
<sequence>MDVLEDDDDEDFTDARAYQSLSEDDEPRKPAAKKKENDDGLIVDPSFAAFHFASKNGPPKKLIIKKLKPLDKKNNEDSLKKNWELLSDSIEAIQQRCGVSTSLENLYQTVDTLCKEGKADETYLNLETKLENYLRKQCEEMRANGHTQGLDMLNAVNALWEMYIEQLEALISIFLVLDRFHAINNRQMQSIYDMGLTTFHGVVLDTFGLGQRIGLVLVDQITEERKGEKANTNLLRSSIRMLSALCVYTQLFEETFISASAAFYKEEGEKLVQELDTSAYLHHVDSRIREEETRCDLYLNYTTRVHLFNVLDARLIAKAMEIFVKKGAAELLEQTKYAELKLMYDLLGRVTNGRNILRTEFADFIKKHGRNLVNDPQRDATMVKDLMSFKERMDCCVSNSFAGDEKIGQAEKDAFDYFINTRPTRPAELIAKFMDARLRAGNKENSEEELDSVMYRAMQIFRFIQGKDVFEAFYKRDLAKRLLLSRSASVDAEKAMLLRLRQECGPGFTHKLEGMFKDMDLSIGLNQAFKQQMAAHGASLRPDLTVNVLTMGMWPKYDPSEVVIPPEMSQCLQQFSDFYTQKHSGRKLQWQHSLGQALLKAEFPHGTKELQVSLYQATVIVLFNSRNTWKYEDILAATKIEEKDLNRTLQSLACAKHKVLQKSPKGKDVEKSDEFTVNVDFTDKLHRIRISQVQMKETAAEKAHVEEEVSADRIYQIDAALVRTMKTRKTLTHQGLLQELFSQLRFPVKAVDVKTRIASLIERDYMTRDAADSNTYHYVA</sequence>
<proteinExistence type="inferred from homology"/>
<dbReference type="InterPro" id="IPR016159">
    <property type="entry name" value="Cullin_repeat-like_dom_sf"/>
</dbReference>
<feature type="compositionally biased region" description="Acidic residues" evidence="12">
    <location>
        <begin position="1"/>
        <end position="12"/>
    </location>
</feature>
<evidence type="ECO:0000256" key="2">
    <source>
        <dbReference type="ARBA" id="ARBA00006019"/>
    </source>
</evidence>
<dbReference type="Pfam" id="PF10557">
    <property type="entry name" value="Cullin_Nedd8"/>
    <property type="match status" value="1"/>
</dbReference>
<dbReference type="SUPFAM" id="SSF46785">
    <property type="entry name" value="Winged helix' DNA-binding domain"/>
    <property type="match status" value="1"/>
</dbReference>
<dbReference type="InterPro" id="IPR059120">
    <property type="entry name" value="Cullin-like_AB"/>
</dbReference>
<evidence type="ECO:0000313" key="14">
    <source>
        <dbReference type="Proteomes" id="UP000887575"/>
    </source>
</evidence>
<evidence type="ECO:0000256" key="7">
    <source>
        <dbReference type="ARBA" id="ARBA00022843"/>
    </source>
</evidence>
<dbReference type="WBParaSite" id="MBELARI_LOCUS14702.2">
    <property type="protein sequence ID" value="MBELARI_LOCUS14702.2"/>
    <property type="gene ID" value="MBELARI_LOCUS14702"/>
</dbReference>
<dbReference type="Gene3D" id="1.20.1310.10">
    <property type="entry name" value="Cullin Repeats"/>
    <property type="match status" value="4"/>
</dbReference>
<evidence type="ECO:0000256" key="8">
    <source>
        <dbReference type="ARBA" id="ARBA00023204"/>
    </source>
</evidence>
<evidence type="ECO:0000256" key="10">
    <source>
        <dbReference type="PROSITE-ProRule" id="PRU00330"/>
    </source>
</evidence>
<keyword evidence="6" id="KW-0833">Ubl conjugation pathway</keyword>
<feature type="region of interest" description="Disordered" evidence="12">
    <location>
        <begin position="1"/>
        <end position="38"/>
    </location>
</feature>
<evidence type="ECO:0000256" key="11">
    <source>
        <dbReference type="RuleBase" id="RU003829"/>
    </source>
</evidence>
<keyword evidence="7" id="KW-0832">Ubl conjugation</keyword>
<dbReference type="GO" id="GO:0006281">
    <property type="term" value="P:DNA repair"/>
    <property type="evidence" value="ECO:0007669"/>
    <property type="project" value="UniProtKB-KW"/>
</dbReference>
<name>A0AAF3EL19_9BILA</name>
<dbReference type="GO" id="GO:0005634">
    <property type="term" value="C:nucleus"/>
    <property type="evidence" value="ECO:0007669"/>
    <property type="project" value="UniProtKB-ARBA"/>
</dbReference>
<dbReference type="GO" id="GO:0031464">
    <property type="term" value="C:Cul4A-RING E3 ubiquitin ligase complex"/>
    <property type="evidence" value="ECO:0007669"/>
    <property type="project" value="UniProtKB-ARBA"/>
</dbReference>
<dbReference type="AlphaFoldDB" id="A0AAF3EL19"/>
<evidence type="ECO:0000256" key="6">
    <source>
        <dbReference type="ARBA" id="ARBA00022786"/>
    </source>
</evidence>
<evidence type="ECO:0000256" key="4">
    <source>
        <dbReference type="ARBA" id="ARBA00022553"/>
    </source>
</evidence>
<dbReference type="GO" id="GO:0006511">
    <property type="term" value="P:ubiquitin-dependent protein catabolic process"/>
    <property type="evidence" value="ECO:0007669"/>
    <property type="project" value="InterPro"/>
</dbReference>
<dbReference type="GO" id="GO:0042254">
    <property type="term" value="P:ribosome biogenesis"/>
    <property type="evidence" value="ECO:0007669"/>
    <property type="project" value="UniProtKB-ARBA"/>
</dbReference>
<dbReference type="FunFam" id="1.20.1310.10:FF:000003">
    <property type="entry name" value="Cullin 4A"/>
    <property type="match status" value="1"/>
</dbReference>
<dbReference type="Proteomes" id="UP000887575">
    <property type="component" value="Unassembled WGS sequence"/>
</dbReference>
<dbReference type="InterPro" id="IPR016157">
    <property type="entry name" value="Cullin_CS"/>
</dbReference>
<evidence type="ECO:0000259" key="13">
    <source>
        <dbReference type="PROSITE" id="PS50069"/>
    </source>
</evidence>
<dbReference type="PROSITE" id="PS50069">
    <property type="entry name" value="CULLIN_2"/>
    <property type="match status" value="1"/>
</dbReference>
<dbReference type="Pfam" id="PF26557">
    <property type="entry name" value="Cullin_AB"/>
    <property type="match status" value="1"/>
</dbReference>
<dbReference type="InterPro" id="IPR016158">
    <property type="entry name" value="Cullin_homology"/>
</dbReference>
<keyword evidence="4" id="KW-0597">Phosphoprotein</keyword>
<dbReference type="FunFam" id="1.20.1310.10:FF:000004">
    <property type="entry name" value="Cullin 4B"/>
    <property type="match status" value="1"/>
</dbReference>
<evidence type="ECO:0000256" key="9">
    <source>
        <dbReference type="ARBA" id="ARBA00069613"/>
    </source>
</evidence>